<dbReference type="OrthoDB" id="2973929at2"/>
<name>A0A265N5R8_9BACI</name>
<evidence type="ECO:0000313" key="3">
    <source>
        <dbReference type="Proteomes" id="UP000216498"/>
    </source>
</evidence>
<proteinExistence type="predicted"/>
<keyword evidence="3" id="KW-1185">Reference proteome</keyword>
<evidence type="ECO:0008006" key="4">
    <source>
        <dbReference type="Google" id="ProtNLM"/>
    </source>
</evidence>
<feature type="signal peptide" evidence="1">
    <location>
        <begin position="1"/>
        <end position="24"/>
    </location>
</feature>
<dbReference type="RefSeq" id="WP_094887312.1">
    <property type="nucleotide sequence ID" value="NZ_NPMS01000014.1"/>
</dbReference>
<keyword evidence="1" id="KW-0732">Signal</keyword>
<reference evidence="2 3" key="1">
    <citation type="submission" date="2017-08" db="EMBL/GenBank/DDBJ databases">
        <title>Virgibacillus indicus sp. nov. and Virgibacillus profoundi sp. nov, two moderately halophilic bacteria isolated from marine sediment by using the Microfluidic Streak Plate.</title>
        <authorList>
            <person name="Xu B."/>
            <person name="Hu B."/>
            <person name="Wang J."/>
            <person name="Zhu Y."/>
            <person name="Huang L."/>
            <person name="Du W."/>
            <person name="Huang Y."/>
        </authorList>
    </citation>
    <scope>NUCLEOTIDE SEQUENCE [LARGE SCALE GENOMIC DNA]</scope>
    <source>
        <strain evidence="2 3">IO3-P2-C2</strain>
    </source>
</reference>
<dbReference type="EMBL" id="NPMS01000014">
    <property type="protein sequence ID" value="OZU87121.1"/>
    <property type="molecule type" value="Genomic_DNA"/>
</dbReference>
<accession>A0A265N5R8</accession>
<dbReference type="Proteomes" id="UP000216498">
    <property type="component" value="Unassembled WGS sequence"/>
</dbReference>
<organism evidence="2 3">
    <name type="scientific">Virgibacillus indicus</name>
    <dbReference type="NCBI Taxonomy" id="2024554"/>
    <lineage>
        <taxon>Bacteria</taxon>
        <taxon>Bacillati</taxon>
        <taxon>Bacillota</taxon>
        <taxon>Bacilli</taxon>
        <taxon>Bacillales</taxon>
        <taxon>Bacillaceae</taxon>
        <taxon>Virgibacillus</taxon>
    </lineage>
</organism>
<evidence type="ECO:0000313" key="2">
    <source>
        <dbReference type="EMBL" id="OZU87121.1"/>
    </source>
</evidence>
<gene>
    <name evidence="2" type="ORF">CIL03_18215</name>
</gene>
<comment type="caution">
    <text evidence="2">The sequence shown here is derived from an EMBL/GenBank/DDBJ whole genome shotgun (WGS) entry which is preliminary data.</text>
</comment>
<evidence type="ECO:0000256" key="1">
    <source>
        <dbReference type="SAM" id="SignalP"/>
    </source>
</evidence>
<protein>
    <recommendedName>
        <fullName evidence="4">DUF4825 domain-containing protein</fullName>
    </recommendedName>
</protein>
<dbReference type="AlphaFoldDB" id="A0A265N5R8"/>
<sequence>MKKCIYLSIVPLLFLLLIQSGCNNQETAYNYYLALKGESDNWNLNGYEIEMTQEKFKAGNGTLKMKSENEYKTDSFHFNTHAVINNEDITIHSGSDTGLGIDIAEETTGTIEAATYLNKNGDPITLDEISDIYIIVEWWDRNKSKNVKERINLYRKTDMELNS</sequence>
<feature type="chain" id="PRO_5012854099" description="DUF4825 domain-containing protein" evidence="1">
    <location>
        <begin position="25"/>
        <end position="163"/>
    </location>
</feature>